<dbReference type="Proteomes" id="UP001231189">
    <property type="component" value="Unassembled WGS sequence"/>
</dbReference>
<sequence length="714" mass="80088">MAHLLHDILFPRRAPTAGSNQPPRAPPPPPRQATSDPSAPACHRAPTRFQNPEVVFATSAHGSTGGQQGNADDEAESGAGFFDLNQPLDSDDEDDNHDPIQENGESGGEGNFDEDVSSQPIVPFVGVQFDNEDVALKVYNEYAYKMGFGTRICSSKYSRKRGSEQVLINRVFECVHARKGAAAATTLGGTSESAARKQCSATDMSSGSKKTSHQPASASMEMSDSRQRNRVVRHNCKAHMIISLREGSFTVTTFTSEHTHPLVKELGRRRYYRSHRKIPEEDLEFLELMHNRNLKTSDIMGMLGDVHGGDIRTLGYVKRDVTYERSKMRAKLLFRDMDLTLEYFKKRQDENPNFYYAKDVDEDNAVRALFWVDGRTRLLYPKYKDCVFFDTTFYTNRYNMPFAPIVGINNHLQTVVLGCALLANETKDGFRWVFERLNIEKQASVFYTREVFDRFQKLIAKNTAFTLEQQQNDASLRFSLVASVRGDTRTYQVEADVASGLYDCSCNMFDMCGLICPHIIRVMVHLNIQVIPDRLCRKMNRLASDACFSDETYELVSAAIDSVSAVVDAKRRGGDTQQKGEPDVVQVQAQQQTAQGGLRNPPRQQPKGRPKESEKRKKPLLEQREDAAKKKKKGKKDEETNTAEKTSTTAKRGTGTKKKKMTGTKVTKCPFCLGDHHLVDCLVMKMKISAAQEAQGAATQQDENVPEVELGLKL</sequence>
<feature type="compositionally biased region" description="Basic and acidic residues" evidence="5">
    <location>
        <begin position="1"/>
        <end position="10"/>
    </location>
</feature>
<evidence type="ECO:0000259" key="6">
    <source>
        <dbReference type="PROSITE" id="PS50966"/>
    </source>
</evidence>
<evidence type="ECO:0000256" key="4">
    <source>
        <dbReference type="PROSITE-ProRule" id="PRU00325"/>
    </source>
</evidence>
<keyword evidence="8" id="KW-1185">Reference proteome</keyword>
<dbReference type="Pfam" id="PF04434">
    <property type="entry name" value="SWIM"/>
    <property type="match status" value="1"/>
</dbReference>
<comment type="caution">
    <text evidence="7">The sequence shown here is derived from an EMBL/GenBank/DDBJ whole genome shotgun (WGS) entry which is preliminary data.</text>
</comment>
<evidence type="ECO:0000256" key="5">
    <source>
        <dbReference type="SAM" id="MobiDB-lite"/>
    </source>
</evidence>
<dbReference type="InterPro" id="IPR018289">
    <property type="entry name" value="MULE_transposase_dom"/>
</dbReference>
<protein>
    <recommendedName>
        <fullName evidence="6">SWIM-type domain-containing protein</fullName>
    </recommendedName>
</protein>
<feature type="compositionally biased region" description="Basic and acidic residues" evidence="5">
    <location>
        <begin position="571"/>
        <end position="582"/>
    </location>
</feature>
<dbReference type="AlphaFoldDB" id="A0AAD8VLA9"/>
<feature type="compositionally biased region" description="Low complexity" evidence="5">
    <location>
        <begin position="584"/>
        <end position="595"/>
    </location>
</feature>
<feature type="compositionally biased region" description="Polar residues" evidence="5">
    <location>
        <begin position="199"/>
        <end position="222"/>
    </location>
</feature>
<dbReference type="PANTHER" id="PTHR47718:SF4">
    <property type="entry name" value="PROTEIN FAR1-RELATED SEQUENCE"/>
    <property type="match status" value="1"/>
</dbReference>
<dbReference type="InterPro" id="IPR007527">
    <property type="entry name" value="Znf_SWIM"/>
</dbReference>
<dbReference type="PANTHER" id="PTHR47718">
    <property type="entry name" value="OS01G0519700 PROTEIN"/>
    <property type="match status" value="1"/>
</dbReference>
<evidence type="ECO:0000256" key="1">
    <source>
        <dbReference type="ARBA" id="ARBA00022723"/>
    </source>
</evidence>
<dbReference type="InterPro" id="IPR006564">
    <property type="entry name" value="Znf_PMZ"/>
</dbReference>
<feature type="region of interest" description="Disordered" evidence="5">
    <location>
        <begin position="1"/>
        <end position="117"/>
    </location>
</feature>
<feature type="region of interest" description="Disordered" evidence="5">
    <location>
        <begin position="183"/>
        <end position="228"/>
    </location>
</feature>
<feature type="domain" description="SWIM-type" evidence="6">
    <location>
        <begin position="491"/>
        <end position="527"/>
    </location>
</feature>
<dbReference type="EMBL" id="JAUUTY010000007">
    <property type="protein sequence ID" value="KAK1608915.1"/>
    <property type="molecule type" value="Genomic_DNA"/>
</dbReference>
<evidence type="ECO:0000313" key="8">
    <source>
        <dbReference type="Proteomes" id="UP001231189"/>
    </source>
</evidence>
<dbReference type="Pfam" id="PF10551">
    <property type="entry name" value="MULE"/>
    <property type="match status" value="1"/>
</dbReference>
<feature type="compositionally biased region" description="Basic and acidic residues" evidence="5">
    <location>
        <begin position="609"/>
        <end position="628"/>
    </location>
</feature>
<feature type="region of interest" description="Disordered" evidence="5">
    <location>
        <begin position="694"/>
        <end position="714"/>
    </location>
</feature>
<evidence type="ECO:0000256" key="3">
    <source>
        <dbReference type="ARBA" id="ARBA00022833"/>
    </source>
</evidence>
<dbReference type="SMART" id="SM00575">
    <property type="entry name" value="ZnF_PMZ"/>
    <property type="match status" value="1"/>
</dbReference>
<keyword evidence="1" id="KW-0479">Metal-binding</keyword>
<feature type="compositionally biased region" description="Low complexity" evidence="5">
    <location>
        <begin position="183"/>
        <end position="193"/>
    </location>
</feature>
<organism evidence="7 8">
    <name type="scientific">Lolium multiflorum</name>
    <name type="common">Italian ryegrass</name>
    <name type="synonym">Lolium perenne subsp. multiflorum</name>
    <dbReference type="NCBI Taxonomy" id="4521"/>
    <lineage>
        <taxon>Eukaryota</taxon>
        <taxon>Viridiplantae</taxon>
        <taxon>Streptophyta</taxon>
        <taxon>Embryophyta</taxon>
        <taxon>Tracheophyta</taxon>
        <taxon>Spermatophyta</taxon>
        <taxon>Magnoliopsida</taxon>
        <taxon>Liliopsida</taxon>
        <taxon>Poales</taxon>
        <taxon>Poaceae</taxon>
        <taxon>BOP clade</taxon>
        <taxon>Pooideae</taxon>
        <taxon>Poodae</taxon>
        <taxon>Poeae</taxon>
        <taxon>Poeae Chloroplast Group 2 (Poeae type)</taxon>
        <taxon>Loliodinae</taxon>
        <taxon>Loliinae</taxon>
        <taxon>Lolium</taxon>
    </lineage>
</organism>
<accession>A0AAD8VLA9</accession>
<evidence type="ECO:0000256" key="2">
    <source>
        <dbReference type="ARBA" id="ARBA00022771"/>
    </source>
</evidence>
<name>A0AAD8VLA9_LOLMU</name>
<proteinExistence type="predicted"/>
<reference evidence="7" key="1">
    <citation type="submission" date="2023-07" db="EMBL/GenBank/DDBJ databases">
        <title>A chromosome-level genome assembly of Lolium multiflorum.</title>
        <authorList>
            <person name="Chen Y."/>
            <person name="Copetti D."/>
            <person name="Kolliker R."/>
            <person name="Studer B."/>
        </authorList>
    </citation>
    <scope>NUCLEOTIDE SEQUENCE</scope>
    <source>
        <strain evidence="7">02402/16</strain>
        <tissue evidence="7">Leaf</tissue>
    </source>
</reference>
<dbReference type="PROSITE" id="PS50966">
    <property type="entry name" value="ZF_SWIM"/>
    <property type="match status" value="1"/>
</dbReference>
<gene>
    <name evidence="7" type="ORF">QYE76_032588</name>
</gene>
<dbReference type="GO" id="GO:0008270">
    <property type="term" value="F:zinc ion binding"/>
    <property type="evidence" value="ECO:0007669"/>
    <property type="project" value="UniProtKB-KW"/>
</dbReference>
<evidence type="ECO:0000313" key="7">
    <source>
        <dbReference type="EMBL" id="KAK1608915.1"/>
    </source>
</evidence>
<keyword evidence="2 4" id="KW-0863">Zinc-finger</keyword>
<keyword evidence="3" id="KW-0862">Zinc</keyword>
<feature type="region of interest" description="Disordered" evidence="5">
    <location>
        <begin position="571"/>
        <end position="660"/>
    </location>
</feature>